<proteinExistence type="predicted"/>
<sequence>MPGLPLAKPRNGVGLNPLPSALSLQKFMEVATTAEAAKYGFDQFKERLQEAGVYNSSSKILEEMARFVYYREQQTKAAANPWSGEKLPTTIQQFQFNLATEAANQLSAKSITFDFAVSNASELLRGYSSNGQELDAATVDALDKLFNAWLVENNMMSKGGVIYEMDEKGSIKKDSAGNPVKADADKLRELISNSAHGFEAYVHNKNAEVAISSRQHAYPEQKVEEQVAAEAGPASHSGMAGG</sequence>
<dbReference type="RefSeq" id="WP_025384859.1">
    <property type="nucleotide sequence ID" value="NZ_LCUA01000018.1"/>
</dbReference>
<dbReference type="Proteomes" id="UP000054858">
    <property type="component" value="Unassembled WGS sequence"/>
</dbReference>
<reference evidence="2 3" key="1">
    <citation type="submission" date="2015-11" db="EMBL/GenBank/DDBJ databases">
        <title>Genomic analysis of 38 Legionella species identifies large and diverse effector repertoires.</title>
        <authorList>
            <person name="Burstein D."/>
            <person name="Amaro F."/>
            <person name="Zusman T."/>
            <person name="Lifshitz Z."/>
            <person name="Cohen O."/>
            <person name="Gilbert J.A."/>
            <person name="Pupko T."/>
            <person name="Shuman H.A."/>
            <person name="Segal G."/>
        </authorList>
    </citation>
    <scope>NUCLEOTIDE SEQUENCE [LARGE SCALE GENOMIC DNA]</scope>
    <source>
        <strain evidence="2 3">Oak Ridge-10</strain>
    </source>
</reference>
<organism evidence="2 3">
    <name type="scientific">Legionella oakridgensis</name>
    <dbReference type="NCBI Taxonomy" id="29423"/>
    <lineage>
        <taxon>Bacteria</taxon>
        <taxon>Pseudomonadati</taxon>
        <taxon>Pseudomonadota</taxon>
        <taxon>Gammaproteobacteria</taxon>
        <taxon>Legionellales</taxon>
        <taxon>Legionellaceae</taxon>
        <taxon>Legionella</taxon>
    </lineage>
</organism>
<evidence type="ECO:0000313" key="2">
    <source>
        <dbReference type="EMBL" id="KTD43797.1"/>
    </source>
</evidence>
<gene>
    <name evidence="2" type="ORF">Loak_0347</name>
</gene>
<dbReference type="InterPro" id="IPR049927">
    <property type="entry name" value="DotY_N"/>
</dbReference>
<dbReference type="PATRIC" id="fig|29423.5.peg.360"/>
<accession>A0A0W0XH26</accession>
<protein>
    <submittedName>
        <fullName evidence="2">Substrate of the Dot/Icm secretion system</fullName>
    </submittedName>
</protein>
<evidence type="ECO:0000256" key="1">
    <source>
        <dbReference type="SAM" id="MobiDB-lite"/>
    </source>
</evidence>
<feature type="region of interest" description="Disordered" evidence="1">
    <location>
        <begin position="216"/>
        <end position="242"/>
    </location>
</feature>
<dbReference type="AlphaFoldDB" id="A0A0W0XH26"/>
<dbReference type="EMBL" id="LNYP01000006">
    <property type="protein sequence ID" value="KTD43797.1"/>
    <property type="molecule type" value="Genomic_DNA"/>
</dbReference>
<dbReference type="CDD" id="cd22643">
    <property type="entry name" value="DotY_NTD"/>
    <property type="match status" value="1"/>
</dbReference>
<name>A0A0W0XH26_9GAMM</name>
<comment type="caution">
    <text evidence="2">The sequence shown here is derived from an EMBL/GenBank/DDBJ whole genome shotgun (WGS) entry which is preliminary data.</text>
</comment>
<evidence type="ECO:0000313" key="3">
    <source>
        <dbReference type="Proteomes" id="UP000054858"/>
    </source>
</evidence>
<dbReference type="Pfam" id="PF23131">
    <property type="entry name" value="DotY"/>
    <property type="match status" value="1"/>
</dbReference>
<dbReference type="InterPro" id="IPR056465">
    <property type="entry name" value="DotY"/>
</dbReference>